<feature type="region of interest" description="Disordered" evidence="3">
    <location>
        <begin position="421"/>
        <end position="512"/>
    </location>
</feature>
<comment type="caution">
    <text evidence="4">The sequence shown here is derived from an EMBL/GenBank/DDBJ whole genome shotgun (WGS) entry which is preliminary data.</text>
</comment>
<dbReference type="GO" id="GO:0045727">
    <property type="term" value="P:positive regulation of translation"/>
    <property type="evidence" value="ECO:0007669"/>
    <property type="project" value="TreeGrafter"/>
</dbReference>
<evidence type="ECO:0000313" key="4">
    <source>
        <dbReference type="EMBL" id="CAG5896502.1"/>
    </source>
</evidence>
<gene>
    <name evidence="4" type="ORF">MMEN_LOCUS7571</name>
</gene>
<feature type="compositionally biased region" description="Polar residues" evidence="3">
    <location>
        <begin position="464"/>
        <end position="473"/>
    </location>
</feature>
<protein>
    <submittedName>
        <fullName evidence="4">(Atlantic silverside) hypothetical protein</fullName>
    </submittedName>
</protein>
<feature type="compositionally biased region" description="Basic and acidic residues" evidence="3">
    <location>
        <begin position="442"/>
        <end position="455"/>
    </location>
</feature>
<evidence type="ECO:0000256" key="2">
    <source>
        <dbReference type="SAM" id="Coils"/>
    </source>
</evidence>
<dbReference type="GO" id="GO:0045793">
    <property type="term" value="P:positive regulation of cell size"/>
    <property type="evidence" value="ECO:0007669"/>
    <property type="project" value="TreeGrafter"/>
</dbReference>
<dbReference type="AlphaFoldDB" id="A0A8S4AQ79"/>
<dbReference type="OrthoDB" id="8615648at2759"/>
<dbReference type="InterPro" id="IPR027997">
    <property type="entry name" value="Largen/INSYN1"/>
</dbReference>
<evidence type="ECO:0000256" key="3">
    <source>
        <dbReference type="SAM" id="MobiDB-lite"/>
    </source>
</evidence>
<dbReference type="Proteomes" id="UP000677803">
    <property type="component" value="Unassembled WGS sequence"/>
</dbReference>
<reference evidence="4" key="1">
    <citation type="submission" date="2021-05" db="EMBL/GenBank/DDBJ databases">
        <authorList>
            <person name="Tigano A."/>
        </authorList>
    </citation>
    <scope>NUCLEOTIDE SEQUENCE</scope>
</reference>
<feature type="coiled-coil region" evidence="2">
    <location>
        <begin position="326"/>
        <end position="353"/>
    </location>
</feature>
<name>A0A8S4AQ79_9TELE</name>
<dbReference type="EMBL" id="CAJRST010007779">
    <property type="protein sequence ID" value="CAG5896502.1"/>
    <property type="molecule type" value="Genomic_DNA"/>
</dbReference>
<evidence type="ECO:0000256" key="1">
    <source>
        <dbReference type="ARBA" id="ARBA00023054"/>
    </source>
</evidence>
<dbReference type="PANTHER" id="PTHR15917:SF0">
    <property type="entry name" value="PROTEIN LARGEN"/>
    <property type="match status" value="1"/>
</dbReference>
<proteinExistence type="predicted"/>
<sequence>MYTESSQPTGHHRFLQHSNTTTPCSCQYCIYDNEPFDNHHGSGYLPASASRTDHPPLASRRDIQAPWVKDVGGRALLVDRVERNGPRSPQRKPVFAGLGPYSQSNDCNQVYPWELNPAQWNYPPEPGVRHYSSVREQCGCVVHGDTRAHPFHTGIPHPLPHLQVKGQGYTRRRTVRYISVDEEEDCGCSSENYHLETHNPQLCHLHMQNGHSGPRPVFFEGGEERDNHQDCCKLKGGSEKGFNGCGGSYKGFFPTEVPLQHLNQSRRKGSCAPAPTITCLETSKLQSNNEHQNAGTEVMKQRRKQDSVRDQIRQVVTDLEDVLGGLKQVHIEMKEVVQQIDRLTANIDVSEEVSVHASLNHLHTSTHLGDLRVAQLPNPMSASAQASPEAEEDRIILRTNSPSPVHMASVVKTSHFIPPSHHKVQQKLGVNGHLPHPFPTRDSNHTDQTCPDHHPQALNPKVITGNSTANPRTQKPPPYPQNGRCGKGPNPTHKSVKTPAYPVRARQSTSMV</sequence>
<organism evidence="4 5">
    <name type="scientific">Menidia menidia</name>
    <name type="common">Atlantic silverside</name>
    <dbReference type="NCBI Taxonomy" id="238744"/>
    <lineage>
        <taxon>Eukaryota</taxon>
        <taxon>Metazoa</taxon>
        <taxon>Chordata</taxon>
        <taxon>Craniata</taxon>
        <taxon>Vertebrata</taxon>
        <taxon>Euteleostomi</taxon>
        <taxon>Actinopterygii</taxon>
        <taxon>Neopterygii</taxon>
        <taxon>Teleostei</taxon>
        <taxon>Neoteleostei</taxon>
        <taxon>Acanthomorphata</taxon>
        <taxon>Ovalentaria</taxon>
        <taxon>Atherinomorphae</taxon>
        <taxon>Atheriniformes</taxon>
        <taxon>Atherinopsidae</taxon>
        <taxon>Menidiinae</taxon>
        <taxon>Menidia</taxon>
    </lineage>
</organism>
<evidence type="ECO:0000313" key="5">
    <source>
        <dbReference type="Proteomes" id="UP000677803"/>
    </source>
</evidence>
<keyword evidence="1 2" id="KW-0175">Coiled coil</keyword>
<dbReference type="PANTHER" id="PTHR15917">
    <property type="match status" value="1"/>
</dbReference>
<accession>A0A8S4AQ79</accession>
<keyword evidence="5" id="KW-1185">Reference proteome</keyword>